<dbReference type="EMBL" id="JBBPBN010000077">
    <property type="protein sequence ID" value="KAK8984538.1"/>
    <property type="molecule type" value="Genomic_DNA"/>
</dbReference>
<reference evidence="1 2" key="1">
    <citation type="journal article" date="2024" name="G3 (Bethesda)">
        <title>Genome assembly of Hibiscus sabdariffa L. provides insights into metabolisms of medicinal natural products.</title>
        <authorList>
            <person name="Kim T."/>
        </authorList>
    </citation>
    <scope>NUCLEOTIDE SEQUENCE [LARGE SCALE GENOMIC DNA]</scope>
    <source>
        <strain evidence="1">TK-2024</strain>
        <tissue evidence="1">Old leaves</tissue>
    </source>
</reference>
<dbReference type="Proteomes" id="UP001396334">
    <property type="component" value="Unassembled WGS sequence"/>
</dbReference>
<comment type="caution">
    <text evidence="1">The sequence shown here is derived from an EMBL/GenBank/DDBJ whole genome shotgun (WGS) entry which is preliminary data.</text>
</comment>
<keyword evidence="2" id="KW-1185">Reference proteome</keyword>
<accession>A0ABR2P7W1</accession>
<protein>
    <submittedName>
        <fullName evidence="1">Uncharacterized protein</fullName>
    </submittedName>
</protein>
<evidence type="ECO:0000313" key="1">
    <source>
        <dbReference type="EMBL" id="KAK8984538.1"/>
    </source>
</evidence>
<sequence>MEGKGCRRNYEHHGLMTILEEGSLGARTMAVWCIMLADFSVEGLLSSYEFCVMMLDWLKCWPPLISSCEDCIHLTLITFPGVEINTNGLICGDAKVVGMTGGDDDVGVTCGDDNVVALLTCII</sequence>
<name>A0ABR2P7W1_9ROSI</name>
<organism evidence="1 2">
    <name type="scientific">Hibiscus sabdariffa</name>
    <name type="common">roselle</name>
    <dbReference type="NCBI Taxonomy" id="183260"/>
    <lineage>
        <taxon>Eukaryota</taxon>
        <taxon>Viridiplantae</taxon>
        <taxon>Streptophyta</taxon>
        <taxon>Embryophyta</taxon>
        <taxon>Tracheophyta</taxon>
        <taxon>Spermatophyta</taxon>
        <taxon>Magnoliopsida</taxon>
        <taxon>eudicotyledons</taxon>
        <taxon>Gunneridae</taxon>
        <taxon>Pentapetalae</taxon>
        <taxon>rosids</taxon>
        <taxon>malvids</taxon>
        <taxon>Malvales</taxon>
        <taxon>Malvaceae</taxon>
        <taxon>Malvoideae</taxon>
        <taxon>Hibiscus</taxon>
    </lineage>
</organism>
<proteinExistence type="predicted"/>
<evidence type="ECO:0000313" key="2">
    <source>
        <dbReference type="Proteomes" id="UP001396334"/>
    </source>
</evidence>
<gene>
    <name evidence="1" type="ORF">V6N11_047759</name>
</gene>